<protein>
    <submittedName>
        <fullName evidence="2">Uracil phosphoribosyltransferase</fullName>
    </submittedName>
</protein>
<dbReference type="OrthoDB" id="106623at2759"/>
<keyword evidence="2" id="KW-0808">Transferase</keyword>
<organism evidence="2 3">
    <name type="scientific">Echinococcus multilocularis</name>
    <name type="common">Fox tapeworm</name>
    <dbReference type="NCBI Taxonomy" id="6211"/>
    <lineage>
        <taxon>Eukaryota</taxon>
        <taxon>Metazoa</taxon>
        <taxon>Spiralia</taxon>
        <taxon>Lophotrochozoa</taxon>
        <taxon>Platyhelminthes</taxon>
        <taxon>Cestoda</taxon>
        <taxon>Eucestoda</taxon>
        <taxon>Cyclophyllidea</taxon>
        <taxon>Taeniidae</taxon>
        <taxon>Echinococcus</taxon>
    </lineage>
</organism>
<gene>
    <name evidence="2" type="ORF">EmuJ_000167100</name>
</gene>
<feature type="domain" description="Phosphoribosyltransferase" evidence="1">
    <location>
        <begin position="53"/>
        <end position="236"/>
    </location>
</feature>
<keyword evidence="3" id="KW-1185">Reference proteome</keyword>
<dbReference type="InterPro" id="IPR029057">
    <property type="entry name" value="PRTase-like"/>
</dbReference>
<dbReference type="eggNOG" id="KOG1017">
    <property type="taxonomic scope" value="Eukaryota"/>
</dbReference>
<proteinExistence type="predicted"/>
<reference evidence="2" key="1">
    <citation type="journal article" date="2013" name="Nature">
        <title>The genomes of four tapeworm species reveal adaptations to parasitism.</title>
        <authorList>
            <person name="Tsai I.J."/>
            <person name="Zarowiecki M."/>
            <person name="Holroyd N."/>
            <person name="Garciarrubio A."/>
            <person name="Sanchez-Flores A."/>
            <person name="Brooks K.L."/>
            <person name="Tracey A."/>
            <person name="Bobes R.J."/>
            <person name="Fragoso G."/>
            <person name="Sciutto E."/>
            <person name="Aslett M."/>
            <person name="Beasley H."/>
            <person name="Bennett H.M."/>
            <person name="Cai J."/>
            <person name="Camicia F."/>
            <person name="Clark R."/>
            <person name="Cucher M."/>
            <person name="De Silva N."/>
            <person name="Day T.A."/>
            <person name="Deplazes P."/>
            <person name="Estrada K."/>
            <person name="Fernandez C."/>
            <person name="Holland P.W."/>
            <person name="Hou J."/>
            <person name="Hu S."/>
            <person name="Huckvale T."/>
            <person name="Hung S.S."/>
            <person name="Kamenetzky L."/>
            <person name="Keane J.A."/>
            <person name="Kiss F."/>
            <person name="Koziol U."/>
            <person name="Lambert O."/>
            <person name="Liu K."/>
            <person name="Luo X."/>
            <person name="Luo Y."/>
            <person name="Macchiaroli N."/>
            <person name="Nichol S."/>
            <person name="Paps J."/>
            <person name="Parkinson J."/>
            <person name="Pouchkina-Stantcheva N."/>
            <person name="Riddiford N."/>
            <person name="Rosenzvit M."/>
            <person name="Salinas G."/>
            <person name="Wasmuth J.D."/>
            <person name="Zamanian M."/>
            <person name="Zheng Y."/>
            <person name="Cai X."/>
            <person name="Soberon X."/>
            <person name="Olson P.D."/>
            <person name="Laclette J.P."/>
            <person name="Brehm K."/>
            <person name="Berriman M."/>
            <person name="Garciarrubio A."/>
            <person name="Bobes R.J."/>
            <person name="Fragoso G."/>
            <person name="Sanchez-Flores A."/>
            <person name="Estrada K."/>
            <person name="Cevallos M.A."/>
            <person name="Morett E."/>
            <person name="Gonzalez V."/>
            <person name="Portillo T."/>
            <person name="Ochoa-Leyva A."/>
            <person name="Jose M.V."/>
            <person name="Sciutto E."/>
            <person name="Landa A."/>
            <person name="Jimenez L."/>
            <person name="Valdes V."/>
            <person name="Carrero J.C."/>
            <person name="Larralde C."/>
            <person name="Morales-Montor J."/>
            <person name="Limon-Lason J."/>
            <person name="Soberon X."/>
            <person name="Laclette J.P."/>
        </authorList>
    </citation>
    <scope>NUCLEOTIDE SEQUENCE [LARGE SCALE GENOMIC DNA]</scope>
</reference>
<dbReference type="Gene3D" id="3.40.50.2020">
    <property type="match status" value="1"/>
</dbReference>
<reference evidence="2" key="2">
    <citation type="submission" date="2015-11" db="EMBL/GenBank/DDBJ databases">
        <authorList>
            <person name="Zhang Y."/>
            <person name="Guo Z."/>
        </authorList>
    </citation>
    <scope>NUCLEOTIDE SEQUENCE</scope>
</reference>
<dbReference type="Proteomes" id="UP000017246">
    <property type="component" value="Unassembled WGS sequence"/>
</dbReference>
<evidence type="ECO:0000313" key="2">
    <source>
        <dbReference type="EMBL" id="CDI97864.1"/>
    </source>
</evidence>
<dbReference type="InterPro" id="IPR000836">
    <property type="entry name" value="PRTase_dom"/>
</dbReference>
<keyword evidence="2" id="KW-0328">Glycosyltransferase</keyword>
<dbReference type="OMA" id="NLFCTPM"/>
<dbReference type="GO" id="GO:0016757">
    <property type="term" value="F:glycosyltransferase activity"/>
    <property type="evidence" value="ECO:0007669"/>
    <property type="project" value="UniProtKB-KW"/>
</dbReference>
<dbReference type="EMBL" id="LN902846">
    <property type="protein sequence ID" value="CDI97864.1"/>
    <property type="molecule type" value="Genomic_DNA"/>
</dbReference>
<dbReference type="FunFam" id="3.40.50.2020:FF:000090">
    <property type="entry name" value="Protein CBG07940"/>
    <property type="match status" value="1"/>
</dbReference>
<dbReference type="STRING" id="6211.A0A087VZL5"/>
<dbReference type="AlphaFoldDB" id="A0A087VZL5"/>
<sequence>MALCDASMIEQAITEHVKGLMTANGSSTLQGSPYPEVAEVMRTFSTNIVLLRQTDEVREMQTVLRDRTTTRNDFIFYANRLIRLVMEEGLNQLPFEEVSVTTPTGHRYNGLKFLRGNCGVSIVRSGEAMERGLRDCCRGLRIGKILITVSEEFGQISEPRVVYAKLPPGIESRKVLLMYPTLKTGNIVLTALELLRSYNVSAENVILHTLFASPQGLKNVLTRNSALTVVTSEVHPVVPSHFDQSYFGTIPATSYRSPTSLVYAGLRVRYSFHETMCQINMESTFL</sequence>
<evidence type="ECO:0000313" key="3">
    <source>
        <dbReference type="Proteomes" id="UP000017246"/>
    </source>
</evidence>
<dbReference type="Pfam" id="PF14681">
    <property type="entry name" value="UPRTase"/>
    <property type="match status" value="1"/>
</dbReference>
<evidence type="ECO:0000259" key="1">
    <source>
        <dbReference type="Pfam" id="PF14681"/>
    </source>
</evidence>
<accession>A0A087VZL5</accession>
<name>A0A087VZL5_ECHMU</name>
<dbReference type="CDD" id="cd06223">
    <property type="entry name" value="PRTases_typeI"/>
    <property type="match status" value="1"/>
</dbReference>
<dbReference type="SUPFAM" id="SSF53271">
    <property type="entry name" value="PRTase-like"/>
    <property type="match status" value="1"/>
</dbReference>